<dbReference type="STRING" id="714943.Mucpa_0082"/>
<evidence type="ECO:0000256" key="1">
    <source>
        <dbReference type="SAM" id="SignalP"/>
    </source>
</evidence>
<gene>
    <name evidence="2" type="ORF">Mucpa_0082</name>
</gene>
<name>H1YDU5_9SPHI</name>
<organism evidence="2 3">
    <name type="scientific">Mucilaginibacter paludis DSM 18603</name>
    <dbReference type="NCBI Taxonomy" id="714943"/>
    <lineage>
        <taxon>Bacteria</taxon>
        <taxon>Pseudomonadati</taxon>
        <taxon>Bacteroidota</taxon>
        <taxon>Sphingobacteriia</taxon>
        <taxon>Sphingobacteriales</taxon>
        <taxon>Sphingobacteriaceae</taxon>
        <taxon>Mucilaginibacter</taxon>
    </lineage>
</organism>
<reference evidence="2" key="1">
    <citation type="submission" date="2011-09" db="EMBL/GenBank/DDBJ databases">
        <title>The permanent draft genome of Mucilaginibacter paludis DSM 18603.</title>
        <authorList>
            <consortium name="US DOE Joint Genome Institute (JGI-PGF)"/>
            <person name="Lucas S."/>
            <person name="Han J."/>
            <person name="Lapidus A."/>
            <person name="Bruce D."/>
            <person name="Goodwin L."/>
            <person name="Pitluck S."/>
            <person name="Peters L."/>
            <person name="Kyrpides N."/>
            <person name="Mavromatis K."/>
            <person name="Ivanova N."/>
            <person name="Mikhailova N."/>
            <person name="Held B."/>
            <person name="Detter J.C."/>
            <person name="Tapia R."/>
            <person name="Han C."/>
            <person name="Land M."/>
            <person name="Hauser L."/>
            <person name="Markowitz V."/>
            <person name="Cheng J.-F."/>
            <person name="Hugenholtz P."/>
            <person name="Woyke T."/>
            <person name="Wu D."/>
            <person name="Tindall B."/>
            <person name="Brambilla E."/>
            <person name="Klenk H.-P."/>
            <person name="Eisen J.A."/>
        </authorList>
    </citation>
    <scope>NUCLEOTIDE SEQUENCE [LARGE SCALE GENOMIC DNA]</scope>
    <source>
        <strain evidence="2">DSM 18603</strain>
    </source>
</reference>
<dbReference type="EMBL" id="CM001403">
    <property type="protein sequence ID" value="EHQ24285.1"/>
    <property type="molecule type" value="Genomic_DNA"/>
</dbReference>
<dbReference type="Proteomes" id="UP000002774">
    <property type="component" value="Chromosome"/>
</dbReference>
<accession>H1YDU5</accession>
<dbReference type="RefSeq" id="WP_008503814.1">
    <property type="nucleotide sequence ID" value="NZ_CM001403.1"/>
</dbReference>
<dbReference type="OrthoDB" id="673795at2"/>
<dbReference type="HOGENOM" id="CLU_109280_0_0_10"/>
<sequence>MKKVFISLLFTVAGQGFATAQILGGIFSQQSTKAKIMAQQVAAYETYLRYLKSGYSTMQDGLNTMHDLKDGTFTMHGNYFNSLSRVAPSVRGNKKIKGFTDLLAQLETTFDQALSWQQDKAILGGDEITYMQTVYRHLLEDCNTELEELTLVITDGKLQMTDEQRLKKIDGLYAAMQQQYSFARAFCDRAYQLAVSRNTDNIDRQVLKKLYDLN</sequence>
<dbReference type="AlphaFoldDB" id="H1YDU5"/>
<keyword evidence="3" id="KW-1185">Reference proteome</keyword>
<evidence type="ECO:0000313" key="2">
    <source>
        <dbReference type="EMBL" id="EHQ24285.1"/>
    </source>
</evidence>
<protein>
    <recommendedName>
        <fullName evidence="4">TerB family tellurite resistance protein</fullName>
    </recommendedName>
</protein>
<feature type="signal peptide" evidence="1">
    <location>
        <begin position="1"/>
        <end position="20"/>
    </location>
</feature>
<evidence type="ECO:0008006" key="4">
    <source>
        <dbReference type="Google" id="ProtNLM"/>
    </source>
</evidence>
<evidence type="ECO:0000313" key="3">
    <source>
        <dbReference type="Proteomes" id="UP000002774"/>
    </source>
</evidence>
<dbReference type="eggNOG" id="COG0497">
    <property type="taxonomic scope" value="Bacteria"/>
</dbReference>
<keyword evidence="1" id="KW-0732">Signal</keyword>
<proteinExistence type="predicted"/>
<feature type="chain" id="PRO_5003557256" description="TerB family tellurite resistance protein" evidence="1">
    <location>
        <begin position="21"/>
        <end position="214"/>
    </location>
</feature>